<proteinExistence type="predicted"/>
<dbReference type="Proteomes" id="UP000634435">
    <property type="component" value="Unassembled WGS sequence"/>
</dbReference>
<dbReference type="EMBL" id="BMPN01000018">
    <property type="protein sequence ID" value="GGJ77668.1"/>
    <property type="molecule type" value="Genomic_DNA"/>
</dbReference>
<dbReference type="RefSeq" id="WP_188944495.1">
    <property type="nucleotide sequence ID" value="NZ_BMPN01000018.1"/>
</dbReference>
<evidence type="ECO:0000313" key="1">
    <source>
        <dbReference type="EMBL" id="GGJ77668.1"/>
    </source>
</evidence>
<accession>A0ABQ2DZN2</accession>
<organism evidence="1 2">
    <name type="scientific">Virgibacillus kapii</name>
    <dbReference type="NCBI Taxonomy" id="1638645"/>
    <lineage>
        <taxon>Bacteria</taxon>
        <taxon>Bacillati</taxon>
        <taxon>Bacillota</taxon>
        <taxon>Bacilli</taxon>
        <taxon>Bacillales</taxon>
        <taxon>Bacillaceae</taxon>
        <taxon>Virgibacillus</taxon>
    </lineage>
</organism>
<name>A0ABQ2DZN2_9BACI</name>
<keyword evidence="2" id="KW-1185">Reference proteome</keyword>
<evidence type="ECO:0000313" key="2">
    <source>
        <dbReference type="Proteomes" id="UP000634435"/>
    </source>
</evidence>
<sequence length="180" mass="21406">MLKRTKKNNTNHNVSMHSGIFKIDLPFFTFHKVPNENGILESNTVPVEIIIGNEFDLQRGKIATIIFYEDNNGLSVQNHFERLASIIANGYLSEFLNPIPFDEIEWVEAYTDPAYIFNVTRWEDLEWNDKANSFFKSDMQQTVWTKDNLYTHTVPTPWYVEYLMENKEKYQDKKYFFPDR</sequence>
<gene>
    <name evidence="1" type="ORF">GCM10007111_44080</name>
</gene>
<protein>
    <submittedName>
        <fullName evidence="1">Uncharacterized protein</fullName>
    </submittedName>
</protein>
<reference evidence="2" key="1">
    <citation type="journal article" date="2019" name="Int. J. Syst. Evol. Microbiol.">
        <title>The Global Catalogue of Microorganisms (GCM) 10K type strain sequencing project: providing services to taxonomists for standard genome sequencing and annotation.</title>
        <authorList>
            <consortium name="The Broad Institute Genomics Platform"/>
            <consortium name="The Broad Institute Genome Sequencing Center for Infectious Disease"/>
            <person name="Wu L."/>
            <person name="Ma J."/>
        </authorList>
    </citation>
    <scope>NUCLEOTIDE SEQUENCE [LARGE SCALE GENOMIC DNA]</scope>
    <source>
        <strain evidence="2">JCM 30071</strain>
    </source>
</reference>
<comment type="caution">
    <text evidence="1">The sequence shown here is derived from an EMBL/GenBank/DDBJ whole genome shotgun (WGS) entry which is preliminary data.</text>
</comment>